<feature type="compositionally biased region" description="Basic and acidic residues" evidence="3">
    <location>
        <begin position="555"/>
        <end position="570"/>
    </location>
</feature>
<keyword evidence="1" id="KW-0433">Leucine-rich repeat</keyword>
<dbReference type="Gene3D" id="2.30.30.190">
    <property type="entry name" value="CAP Gly-rich-like domain"/>
    <property type="match status" value="1"/>
</dbReference>
<evidence type="ECO:0000256" key="2">
    <source>
        <dbReference type="ARBA" id="ARBA00022737"/>
    </source>
</evidence>
<evidence type="ECO:0000313" key="5">
    <source>
        <dbReference type="EMBL" id="EPS33594.1"/>
    </source>
</evidence>
<sequence>MSTFAVGSRRSYNGQRCTIRFVGPLEGTTGEWLGIEWDDPTRGKHSGEHKGAQYFVCKSHYPTAGSFVRPSRPSDSPQSFLGALRAKYAAEDDGPSIEGSNSQKIGKADQGLIQISGKVVEEVGFDKIRRQFAQLQQLRIALLDGLCITGVLSSFEQPESQVREAAQEIASTCPNIEQLDLSRNLLSSWRHVWDICNQLKSLKKLKVNGNLFQTIEDGLVFEGITELHVADTLLSWDEIIEIASRFPALTELVASGNQITAVSRPLPGAITKLTLENNEIESISAVQPLAETQTLQHLSLRGNNLHAVAADSEEATLPFTFPPSVTSVDLSRNKISSWKFINQIPVVFPGLTTLRIATNPLYDQSPLPPAVAAATSSMSASQPMTLDEAFMLLLSRFPASLTVLNYSVISPQDRANAEMYYLSLIGKELSGTAEAEELAILASHPRYKELCQLYGEPTITRATEGDGSGRKVHPRSVAARLVKLAFRLSDSKVRVQEVPTSFDTYQVKAMVARLFGLAPFSFKLVWETDEWDPVEQRTGEDGEATWDDYSDDDSDDHHDNDDDDHDKMQHADSTSLAQSNRFVRREVELTESTRDIGFLFQGEIGEMRIRVDTPSA</sequence>
<dbReference type="OrthoDB" id="5273213at2759"/>
<dbReference type="PANTHER" id="PTHR46652:SF8">
    <property type="entry name" value="LEUCINE RICH REPEAT CONTAINING 23"/>
    <property type="match status" value="1"/>
</dbReference>
<reference evidence="5 6" key="1">
    <citation type="journal article" date="2013" name="PLoS ONE">
        <title>Genomic and secretomic analyses reveal unique features of the lignocellulolytic enzyme system of Penicillium decumbens.</title>
        <authorList>
            <person name="Liu G."/>
            <person name="Zhang L."/>
            <person name="Wei X."/>
            <person name="Zou G."/>
            <person name="Qin Y."/>
            <person name="Ma L."/>
            <person name="Li J."/>
            <person name="Zheng H."/>
            <person name="Wang S."/>
            <person name="Wang C."/>
            <person name="Xun L."/>
            <person name="Zhao G.-P."/>
            <person name="Zhou Z."/>
            <person name="Qu Y."/>
        </authorList>
    </citation>
    <scope>NUCLEOTIDE SEQUENCE [LARGE SCALE GENOMIC DNA]</scope>
    <source>
        <strain evidence="6">114-2 / CGMCC 5302</strain>
    </source>
</reference>
<feature type="region of interest" description="Disordered" evidence="3">
    <location>
        <begin position="533"/>
        <end position="579"/>
    </location>
</feature>
<dbReference type="HOGENOM" id="CLU_017716_3_1_1"/>
<dbReference type="InterPro" id="IPR036859">
    <property type="entry name" value="CAP-Gly_dom_sf"/>
</dbReference>
<evidence type="ECO:0000259" key="4">
    <source>
        <dbReference type="PROSITE" id="PS50245"/>
    </source>
</evidence>
<feature type="domain" description="CAP-Gly" evidence="4">
    <location>
        <begin position="23"/>
        <end position="69"/>
    </location>
</feature>
<dbReference type="PhylomeDB" id="S7ZT16"/>
<dbReference type="Proteomes" id="UP000019376">
    <property type="component" value="Unassembled WGS sequence"/>
</dbReference>
<dbReference type="SMART" id="SM01052">
    <property type="entry name" value="CAP_GLY"/>
    <property type="match status" value="1"/>
</dbReference>
<evidence type="ECO:0000256" key="1">
    <source>
        <dbReference type="ARBA" id="ARBA00022614"/>
    </source>
</evidence>
<dbReference type="Pfam" id="PF01302">
    <property type="entry name" value="CAP_GLY"/>
    <property type="match status" value="1"/>
</dbReference>
<evidence type="ECO:0000313" key="6">
    <source>
        <dbReference type="Proteomes" id="UP000019376"/>
    </source>
</evidence>
<dbReference type="eggNOG" id="KOG3207">
    <property type="taxonomic scope" value="Eukaryota"/>
</dbReference>
<dbReference type="EMBL" id="KB644415">
    <property type="protein sequence ID" value="EPS33594.1"/>
    <property type="molecule type" value="Genomic_DNA"/>
</dbReference>
<evidence type="ECO:0000256" key="3">
    <source>
        <dbReference type="SAM" id="MobiDB-lite"/>
    </source>
</evidence>
<keyword evidence="6" id="KW-1185">Reference proteome</keyword>
<keyword evidence="2" id="KW-0677">Repeat</keyword>
<proteinExistence type="predicted"/>
<feature type="compositionally biased region" description="Acidic residues" evidence="3">
    <location>
        <begin position="541"/>
        <end position="554"/>
    </location>
</feature>
<organism evidence="5 6">
    <name type="scientific">Penicillium oxalicum (strain 114-2 / CGMCC 5302)</name>
    <name type="common">Penicillium decumbens</name>
    <dbReference type="NCBI Taxonomy" id="933388"/>
    <lineage>
        <taxon>Eukaryota</taxon>
        <taxon>Fungi</taxon>
        <taxon>Dikarya</taxon>
        <taxon>Ascomycota</taxon>
        <taxon>Pezizomycotina</taxon>
        <taxon>Eurotiomycetes</taxon>
        <taxon>Eurotiomycetidae</taxon>
        <taxon>Eurotiales</taxon>
        <taxon>Aspergillaceae</taxon>
        <taxon>Penicillium</taxon>
    </lineage>
</organism>
<dbReference type="PANTHER" id="PTHR46652">
    <property type="entry name" value="LEUCINE-RICH REPEAT AND IQ DOMAIN-CONTAINING PROTEIN 1-RELATED"/>
    <property type="match status" value="1"/>
</dbReference>
<gene>
    <name evidence="5" type="ORF">PDE_08556</name>
</gene>
<dbReference type="AlphaFoldDB" id="S7ZT16"/>
<dbReference type="STRING" id="933388.S7ZT16"/>
<dbReference type="Gene3D" id="3.80.10.10">
    <property type="entry name" value="Ribonuclease Inhibitor"/>
    <property type="match status" value="3"/>
</dbReference>
<dbReference type="SUPFAM" id="SSF74924">
    <property type="entry name" value="Cap-Gly domain"/>
    <property type="match status" value="1"/>
</dbReference>
<accession>S7ZT16</accession>
<dbReference type="InterPro" id="IPR000938">
    <property type="entry name" value="CAP-Gly_domain"/>
</dbReference>
<dbReference type="SUPFAM" id="SSF52058">
    <property type="entry name" value="L domain-like"/>
    <property type="match status" value="1"/>
</dbReference>
<dbReference type="PROSITE" id="PS50245">
    <property type="entry name" value="CAP_GLY_2"/>
    <property type="match status" value="1"/>
</dbReference>
<protein>
    <recommendedName>
        <fullName evidence="4">CAP-Gly domain-containing protein</fullName>
    </recommendedName>
</protein>
<dbReference type="InterPro" id="IPR050836">
    <property type="entry name" value="SDS22/Internalin_LRR"/>
</dbReference>
<name>S7ZT16_PENO1</name>
<dbReference type="InterPro" id="IPR032675">
    <property type="entry name" value="LRR_dom_sf"/>
</dbReference>